<accession>A0A0A9AY06</accession>
<protein>
    <submittedName>
        <fullName evidence="1">Uncharacterized protein</fullName>
    </submittedName>
</protein>
<proteinExistence type="predicted"/>
<sequence>MCPVIRSFILSLQEPHQCYVFLCRCTM</sequence>
<name>A0A0A9AY06_ARUDO</name>
<dbReference type="AlphaFoldDB" id="A0A0A9AY06"/>
<reference evidence="1" key="2">
    <citation type="journal article" date="2015" name="Data Brief">
        <title>Shoot transcriptome of the giant reed, Arundo donax.</title>
        <authorList>
            <person name="Barrero R.A."/>
            <person name="Guerrero F.D."/>
            <person name="Moolhuijzen P."/>
            <person name="Goolsby J.A."/>
            <person name="Tidwell J."/>
            <person name="Bellgard S.E."/>
            <person name="Bellgard M.I."/>
        </authorList>
    </citation>
    <scope>NUCLEOTIDE SEQUENCE</scope>
    <source>
        <tissue evidence="1">Shoot tissue taken approximately 20 cm above the soil surface</tissue>
    </source>
</reference>
<organism evidence="1">
    <name type="scientific">Arundo donax</name>
    <name type="common">Giant reed</name>
    <name type="synonym">Donax arundinaceus</name>
    <dbReference type="NCBI Taxonomy" id="35708"/>
    <lineage>
        <taxon>Eukaryota</taxon>
        <taxon>Viridiplantae</taxon>
        <taxon>Streptophyta</taxon>
        <taxon>Embryophyta</taxon>
        <taxon>Tracheophyta</taxon>
        <taxon>Spermatophyta</taxon>
        <taxon>Magnoliopsida</taxon>
        <taxon>Liliopsida</taxon>
        <taxon>Poales</taxon>
        <taxon>Poaceae</taxon>
        <taxon>PACMAD clade</taxon>
        <taxon>Arundinoideae</taxon>
        <taxon>Arundineae</taxon>
        <taxon>Arundo</taxon>
    </lineage>
</organism>
<reference evidence="1" key="1">
    <citation type="submission" date="2014-09" db="EMBL/GenBank/DDBJ databases">
        <authorList>
            <person name="Magalhaes I.L.F."/>
            <person name="Oliveira U."/>
            <person name="Santos F.R."/>
            <person name="Vidigal T.H.D.A."/>
            <person name="Brescovit A.D."/>
            <person name="Santos A.J."/>
        </authorList>
    </citation>
    <scope>NUCLEOTIDE SEQUENCE</scope>
    <source>
        <tissue evidence="1">Shoot tissue taken approximately 20 cm above the soil surface</tissue>
    </source>
</reference>
<dbReference type="EMBL" id="GBRH01244085">
    <property type="protein sequence ID" value="JAD53810.1"/>
    <property type="molecule type" value="Transcribed_RNA"/>
</dbReference>
<evidence type="ECO:0000313" key="1">
    <source>
        <dbReference type="EMBL" id="JAD53810.1"/>
    </source>
</evidence>